<dbReference type="Proteomes" id="UP000439903">
    <property type="component" value="Unassembled WGS sequence"/>
</dbReference>
<evidence type="ECO:0000313" key="3">
    <source>
        <dbReference type="Proteomes" id="UP000439903"/>
    </source>
</evidence>
<evidence type="ECO:0000313" key="2">
    <source>
        <dbReference type="EMBL" id="KAF0562134.1"/>
    </source>
</evidence>
<organism evidence="2 3">
    <name type="scientific">Gigaspora margarita</name>
    <dbReference type="NCBI Taxonomy" id="4874"/>
    <lineage>
        <taxon>Eukaryota</taxon>
        <taxon>Fungi</taxon>
        <taxon>Fungi incertae sedis</taxon>
        <taxon>Mucoromycota</taxon>
        <taxon>Glomeromycotina</taxon>
        <taxon>Glomeromycetes</taxon>
        <taxon>Diversisporales</taxon>
        <taxon>Gigasporaceae</taxon>
        <taxon>Gigaspora</taxon>
    </lineage>
</organism>
<dbReference type="AlphaFoldDB" id="A0A8H4EVQ0"/>
<reference evidence="2 3" key="1">
    <citation type="journal article" date="2019" name="Environ. Microbiol.">
        <title>At the nexus of three kingdoms: the genome of the mycorrhizal fungus Gigaspora margarita provides insights into plant, endobacterial and fungal interactions.</title>
        <authorList>
            <person name="Venice F."/>
            <person name="Ghignone S."/>
            <person name="Salvioli di Fossalunga A."/>
            <person name="Amselem J."/>
            <person name="Novero M."/>
            <person name="Xianan X."/>
            <person name="Sedzielewska Toro K."/>
            <person name="Morin E."/>
            <person name="Lipzen A."/>
            <person name="Grigoriev I.V."/>
            <person name="Henrissat B."/>
            <person name="Martin F.M."/>
            <person name="Bonfante P."/>
        </authorList>
    </citation>
    <scope>NUCLEOTIDE SEQUENCE [LARGE SCALE GENOMIC DNA]</scope>
    <source>
        <strain evidence="2 3">BEG34</strain>
    </source>
</reference>
<keyword evidence="3" id="KW-1185">Reference proteome</keyword>
<dbReference type="EMBL" id="WTPW01000003">
    <property type="protein sequence ID" value="KAF0562134.1"/>
    <property type="molecule type" value="Genomic_DNA"/>
</dbReference>
<name>A0A8H4EVQ0_GIGMA</name>
<sequence length="132" mass="14922">MKFPSFYIITILICVYITLAPTFEAYTVDNQLSTGGDLCRIWAEDSNGNRIAGDDGYHECTNDQRSESFSFPDQTYWVHAKVEGSFEEPKVRGPYYADTCFVIYGDVDSWHFDQQECVTALPPPPPGPTALY</sequence>
<keyword evidence="1" id="KW-0732">Signal</keyword>
<feature type="signal peptide" evidence="1">
    <location>
        <begin position="1"/>
        <end position="20"/>
    </location>
</feature>
<protein>
    <recommendedName>
        <fullName evidence="4">Secreted protein</fullName>
    </recommendedName>
</protein>
<proteinExistence type="predicted"/>
<accession>A0A8H4EVQ0</accession>
<gene>
    <name evidence="2" type="ORF">F8M41_009267</name>
</gene>
<comment type="caution">
    <text evidence="2">The sequence shown here is derived from an EMBL/GenBank/DDBJ whole genome shotgun (WGS) entry which is preliminary data.</text>
</comment>
<evidence type="ECO:0000256" key="1">
    <source>
        <dbReference type="SAM" id="SignalP"/>
    </source>
</evidence>
<feature type="chain" id="PRO_5034905745" description="Secreted protein" evidence="1">
    <location>
        <begin position="21"/>
        <end position="132"/>
    </location>
</feature>
<dbReference type="OrthoDB" id="2303972at2759"/>
<evidence type="ECO:0008006" key="4">
    <source>
        <dbReference type="Google" id="ProtNLM"/>
    </source>
</evidence>